<reference evidence="8" key="1">
    <citation type="submission" date="2022-06" db="EMBL/GenBank/DDBJ databases">
        <authorList>
            <person name="Berger JAMES D."/>
            <person name="Berger JAMES D."/>
        </authorList>
    </citation>
    <scope>NUCLEOTIDE SEQUENCE [LARGE SCALE GENOMIC DNA]</scope>
</reference>
<evidence type="ECO:0000256" key="4">
    <source>
        <dbReference type="ARBA" id="ARBA00022833"/>
    </source>
</evidence>
<proteinExistence type="predicted"/>
<dbReference type="PROSITE" id="PS52027">
    <property type="entry name" value="ZF_C2HC_C3H"/>
    <property type="match status" value="1"/>
</dbReference>
<dbReference type="PANTHER" id="PTHR13555">
    <property type="entry name" value="C2H2 ZINC FINGER CGI-62-RELATED"/>
    <property type="match status" value="1"/>
</dbReference>
<dbReference type="InterPro" id="IPR049899">
    <property type="entry name" value="Znf_C2HC_C3H"/>
</dbReference>
<feature type="compositionally biased region" description="Basic and acidic residues" evidence="6">
    <location>
        <begin position="217"/>
        <end position="229"/>
    </location>
</feature>
<evidence type="ECO:0000256" key="1">
    <source>
        <dbReference type="ARBA" id="ARBA00022723"/>
    </source>
</evidence>
<sequence>MDSDTNVESITLIQCSVCGRHFREDIINRHQSVCLKNTTKKRKVFDSTKQRTQGIPIANQKSSINDKSAEKARKLAQVEARKHNWRQKHEEFIQSIRAAKEYTIAKQTGRPLPPPPPPTIDPDLIQSNNATTTSSVNTGIGRGRVPARTSLAAKGDVPQNTTTNPSGSRRIPVPHTTTESDNRPSANSNFSSVRNVKRTTPQMMKPAQTITTPGARNSRDLHKTNDEMIKPPSNSSKEETVPNSNRGVPTSQTRLQANKTANHSRNNLKPTTGAMTNDKSNKFCSECGSTFPSTAARFCPECGMRRMGF</sequence>
<dbReference type="Pfam" id="PF13913">
    <property type="entry name" value="zf-C2HC_2"/>
    <property type="match status" value="1"/>
</dbReference>
<dbReference type="PANTHER" id="PTHR13555:SF5">
    <property type="entry name" value="ZINC-FINGER OF A C2HC-TYPE"/>
    <property type="match status" value="1"/>
</dbReference>
<keyword evidence="8" id="KW-1185">Reference proteome</keyword>
<evidence type="ECO:0000256" key="5">
    <source>
        <dbReference type="PROSITE-ProRule" id="PRU01371"/>
    </source>
</evidence>
<dbReference type="WBParaSite" id="TREG1_56420.1">
    <property type="protein sequence ID" value="TREG1_56420.1"/>
    <property type="gene ID" value="TREG1_56420"/>
</dbReference>
<feature type="compositionally biased region" description="Polar residues" evidence="6">
    <location>
        <begin position="241"/>
        <end position="278"/>
    </location>
</feature>
<feature type="compositionally biased region" description="Polar residues" evidence="6">
    <location>
        <begin position="158"/>
        <end position="167"/>
    </location>
</feature>
<evidence type="ECO:0000256" key="3">
    <source>
        <dbReference type="ARBA" id="ARBA00022771"/>
    </source>
</evidence>
<keyword evidence="2" id="KW-0677">Repeat</keyword>
<feature type="domain" description="C2HC/C3H-type" evidence="7">
    <location>
        <begin position="11"/>
        <end position="40"/>
    </location>
</feature>
<feature type="region of interest" description="Disordered" evidence="6">
    <location>
        <begin position="107"/>
        <end position="279"/>
    </location>
</feature>
<keyword evidence="1" id="KW-0479">Metal-binding</keyword>
<dbReference type="Proteomes" id="UP000050795">
    <property type="component" value="Unassembled WGS sequence"/>
</dbReference>
<feature type="compositionally biased region" description="Polar residues" evidence="6">
    <location>
        <begin position="175"/>
        <end position="215"/>
    </location>
</feature>
<evidence type="ECO:0000259" key="7">
    <source>
        <dbReference type="PROSITE" id="PS52027"/>
    </source>
</evidence>
<evidence type="ECO:0000256" key="2">
    <source>
        <dbReference type="ARBA" id="ARBA00022737"/>
    </source>
</evidence>
<dbReference type="AlphaFoldDB" id="A0AA85K371"/>
<protein>
    <recommendedName>
        <fullName evidence="7">C2HC/C3H-type domain-containing protein</fullName>
    </recommendedName>
</protein>
<dbReference type="InterPro" id="IPR026319">
    <property type="entry name" value="ZC2HC1A/B-like"/>
</dbReference>
<accession>A0AA85K371</accession>
<evidence type="ECO:0000256" key="6">
    <source>
        <dbReference type="SAM" id="MobiDB-lite"/>
    </source>
</evidence>
<keyword evidence="4" id="KW-0862">Zinc</keyword>
<organism evidence="8 9">
    <name type="scientific">Trichobilharzia regenti</name>
    <name type="common">Nasal bird schistosome</name>
    <dbReference type="NCBI Taxonomy" id="157069"/>
    <lineage>
        <taxon>Eukaryota</taxon>
        <taxon>Metazoa</taxon>
        <taxon>Spiralia</taxon>
        <taxon>Lophotrochozoa</taxon>
        <taxon>Platyhelminthes</taxon>
        <taxon>Trematoda</taxon>
        <taxon>Digenea</taxon>
        <taxon>Strigeidida</taxon>
        <taxon>Schistosomatoidea</taxon>
        <taxon>Schistosomatidae</taxon>
        <taxon>Trichobilharzia</taxon>
    </lineage>
</organism>
<evidence type="ECO:0000313" key="8">
    <source>
        <dbReference type="Proteomes" id="UP000050795"/>
    </source>
</evidence>
<reference evidence="9" key="2">
    <citation type="submission" date="2023-11" db="UniProtKB">
        <authorList>
            <consortium name="WormBaseParasite"/>
        </authorList>
    </citation>
    <scope>IDENTIFICATION</scope>
</reference>
<dbReference type="GO" id="GO:0008270">
    <property type="term" value="F:zinc ion binding"/>
    <property type="evidence" value="ECO:0007669"/>
    <property type="project" value="UniProtKB-KW"/>
</dbReference>
<evidence type="ECO:0000313" key="9">
    <source>
        <dbReference type="WBParaSite" id="TREG1_56420.1"/>
    </source>
</evidence>
<keyword evidence="3 5" id="KW-0863">Zinc-finger</keyword>
<feature type="compositionally biased region" description="Low complexity" evidence="6">
    <location>
        <begin position="121"/>
        <end position="138"/>
    </location>
</feature>
<feature type="compositionally biased region" description="Pro residues" evidence="6">
    <location>
        <begin position="111"/>
        <end position="120"/>
    </location>
</feature>
<name>A0AA85K371_TRIRE</name>